<evidence type="ECO:0000256" key="8">
    <source>
        <dbReference type="ARBA" id="ARBA00039866"/>
    </source>
</evidence>
<evidence type="ECO:0000256" key="1">
    <source>
        <dbReference type="ARBA" id="ARBA00005189"/>
    </source>
</evidence>
<evidence type="ECO:0000313" key="12">
    <source>
        <dbReference type="EMBL" id="MDP5135718.1"/>
    </source>
</evidence>
<evidence type="ECO:0000259" key="11">
    <source>
        <dbReference type="SMART" id="SM00563"/>
    </source>
</evidence>
<comment type="pathway">
    <text evidence="1">Lipid metabolism.</text>
</comment>
<keyword evidence="2" id="KW-0444">Lipid biosynthesis</keyword>
<evidence type="ECO:0000256" key="5">
    <source>
        <dbReference type="ARBA" id="ARBA00023315"/>
    </source>
</evidence>
<evidence type="ECO:0000256" key="4">
    <source>
        <dbReference type="ARBA" id="ARBA00023098"/>
    </source>
</evidence>
<dbReference type="EC" id="2.3.2.30" evidence="7"/>
<gene>
    <name evidence="12" type="ORF">ORJ04_07130</name>
</gene>
<comment type="caution">
    <text evidence="12">The sequence shown here is derived from an EMBL/GenBank/DDBJ whole genome shotgun (WGS) entry which is preliminary data.</text>
</comment>
<organism evidence="12 13">
    <name type="scientific">Rheinheimera baltica</name>
    <dbReference type="NCBI Taxonomy" id="67576"/>
    <lineage>
        <taxon>Bacteria</taxon>
        <taxon>Pseudomonadati</taxon>
        <taxon>Pseudomonadota</taxon>
        <taxon>Gammaproteobacteria</taxon>
        <taxon>Chromatiales</taxon>
        <taxon>Chromatiaceae</taxon>
        <taxon>Rheinheimera</taxon>
    </lineage>
</organism>
<dbReference type="RefSeq" id="WP_305974827.1">
    <property type="nucleotide sequence ID" value="NZ_JAPJDZ010000012.1"/>
</dbReference>
<dbReference type="PANTHER" id="PTHR37323">
    <property type="entry name" value="GCN5-RELATED N-ACETYLTRANSFERASE"/>
    <property type="match status" value="1"/>
</dbReference>
<keyword evidence="3 12" id="KW-0808">Transferase</keyword>
<comment type="similarity">
    <text evidence="6">Belongs to the acetyltransferase family. OlsB subfamily.</text>
</comment>
<dbReference type="InterPro" id="IPR045746">
    <property type="entry name" value="ACT14924-like_Acyltransf_dom"/>
</dbReference>
<dbReference type="InterPro" id="IPR002123">
    <property type="entry name" value="Plipid/glycerol_acylTrfase"/>
</dbReference>
<keyword evidence="4" id="KW-0443">Lipid metabolism</keyword>
<proteinExistence type="inferred from homology"/>
<accession>A0ABT9HX59</accession>
<evidence type="ECO:0000256" key="9">
    <source>
        <dbReference type="ARBA" id="ARBA00045724"/>
    </source>
</evidence>
<evidence type="ECO:0000256" key="2">
    <source>
        <dbReference type="ARBA" id="ARBA00022516"/>
    </source>
</evidence>
<dbReference type="InterPro" id="IPR052351">
    <property type="entry name" value="Ornithine_N-alpha-AT"/>
</dbReference>
<dbReference type="SUPFAM" id="SSF55729">
    <property type="entry name" value="Acyl-CoA N-acyltransferases (Nat)"/>
    <property type="match status" value="1"/>
</dbReference>
<dbReference type="EMBL" id="JAPJDZ010000012">
    <property type="protein sequence ID" value="MDP5135718.1"/>
    <property type="molecule type" value="Genomic_DNA"/>
</dbReference>
<dbReference type="InterPro" id="IPR016181">
    <property type="entry name" value="Acyl_CoA_acyltransferase"/>
</dbReference>
<comment type="catalytic activity">
    <reaction evidence="10">
        <text>a (3R)-hydroxyacyl-[ACP] + L-ornithine = a lyso-ornithine lipid + holo-[ACP] + H(+)</text>
        <dbReference type="Rhea" id="RHEA:20633"/>
        <dbReference type="Rhea" id="RHEA-COMP:9685"/>
        <dbReference type="Rhea" id="RHEA-COMP:9945"/>
        <dbReference type="ChEBI" id="CHEBI:15378"/>
        <dbReference type="ChEBI" id="CHEBI:46911"/>
        <dbReference type="ChEBI" id="CHEBI:64479"/>
        <dbReference type="ChEBI" id="CHEBI:78827"/>
        <dbReference type="ChEBI" id="CHEBI:138482"/>
        <dbReference type="EC" id="2.3.2.30"/>
    </reaction>
    <physiologicalReaction direction="left-to-right" evidence="10">
        <dbReference type="Rhea" id="RHEA:20634"/>
    </physiologicalReaction>
</comment>
<evidence type="ECO:0000313" key="13">
    <source>
        <dbReference type="Proteomes" id="UP001231109"/>
    </source>
</evidence>
<dbReference type="CDD" id="cd07986">
    <property type="entry name" value="LPLAT_ACT14924-like"/>
    <property type="match status" value="1"/>
</dbReference>
<dbReference type="Pfam" id="PF19576">
    <property type="entry name" value="Acyltransf_2"/>
    <property type="match status" value="1"/>
</dbReference>
<dbReference type="Gene3D" id="3.40.630.30">
    <property type="match status" value="1"/>
</dbReference>
<feature type="domain" description="Phospholipid/glycerol acyltransferase" evidence="11">
    <location>
        <begin position="75"/>
        <end position="196"/>
    </location>
</feature>
<evidence type="ECO:0000256" key="3">
    <source>
        <dbReference type="ARBA" id="ARBA00022679"/>
    </source>
</evidence>
<keyword evidence="5 12" id="KW-0012">Acyltransferase</keyword>
<dbReference type="GO" id="GO:0016746">
    <property type="term" value="F:acyltransferase activity"/>
    <property type="evidence" value="ECO:0007669"/>
    <property type="project" value="UniProtKB-KW"/>
</dbReference>
<dbReference type="SUPFAM" id="SSF69593">
    <property type="entry name" value="Glycerol-3-phosphate (1)-acyltransferase"/>
    <property type="match status" value="1"/>
</dbReference>
<dbReference type="PANTHER" id="PTHR37323:SF1">
    <property type="entry name" value="L-ORNITHINE N(ALPHA)-ACYLTRANSFERASE"/>
    <property type="match status" value="1"/>
</dbReference>
<protein>
    <recommendedName>
        <fullName evidence="8">L-ornithine N(alpha)-acyltransferase</fullName>
        <ecNumber evidence="7">2.3.2.30</ecNumber>
    </recommendedName>
</protein>
<evidence type="ECO:0000256" key="7">
    <source>
        <dbReference type="ARBA" id="ARBA00039058"/>
    </source>
</evidence>
<dbReference type="Proteomes" id="UP001231109">
    <property type="component" value="Unassembled WGS sequence"/>
</dbReference>
<dbReference type="SMART" id="SM00563">
    <property type="entry name" value="PlsC"/>
    <property type="match status" value="1"/>
</dbReference>
<reference evidence="12 13" key="1">
    <citation type="submission" date="2022-11" db="EMBL/GenBank/DDBJ databases">
        <title>Viruses from the air-sea interface of a natural surface slick.</title>
        <authorList>
            <person name="Rahlff J."/>
            <person name="Holmfeldt K."/>
        </authorList>
    </citation>
    <scope>NUCLEOTIDE SEQUENCE [LARGE SCALE GENOMIC DNA]</scope>
    <source>
        <strain evidence="12 13">SMS4</strain>
    </source>
</reference>
<keyword evidence="13" id="KW-1185">Reference proteome</keyword>
<name>A0ABT9HX59_9GAMM</name>
<comment type="function">
    <text evidence="9">Catalyzes the first step in the biosynthesis of ornithine lipids, which are phosphorus-free membrane lipids. Catalyzes the 3-hydroxyacyl-acyl carrier protein-dependent acylation of ornithine to form lyso-ornithine lipid (LOL).</text>
</comment>
<sequence length="583" mass="65341">MISAFSFLPEPWPPWLKRSVAFVIDRVTAIHRLNQRYQTQGFAGLSPEQFTRQFIAQFNLQISCQMPALPTNGPLIIVANHPFGGLEGVVMAHLLAQQRSDVKILANRMLGIFTELSDYFIYTNPLKAGASGNLSSLKTALAHLKTGGTLLVFPAGRVSYPQGTDNAVLDHRWHRSVAMLAKQSQAPIISCFISGQNRPGFYLAGKLWYRLRMILLVRELLVSNHKSFSVTFSQPIQELLPVADHHNTDLLQLVTYLQDPAYQQHWPTEESQPEQALAPAQAKATLSAELAALPEGQKLAQFKHYSSYYCSQAQCPSVVEEIRLLREANFRLLDEGSGKAQDGDQFDQSYTHLLVFDHQAERIIGAYRMGQTDNLLQQSGIAGLYLSRMFDFSSQFINQQQPCLEMGRSFIVADQQRSFHGLLLLFRGIAAFVSQFPRYRVLYGTVSLSRQYTPLSVSLIQKFLTQPDANVRAKLPFSHPVHPALAEYLARQPRDIDSLDWLVRQIEPDGKGVPVLVRQYHQLGARFYCVGIDPNFAATPGLLLSVDISQAPEKLQKLFFADLLPVYKQRVSDAALLQGAPST</sequence>
<evidence type="ECO:0000256" key="10">
    <source>
        <dbReference type="ARBA" id="ARBA00047785"/>
    </source>
</evidence>
<dbReference type="Pfam" id="PF13444">
    <property type="entry name" value="Acetyltransf_5"/>
    <property type="match status" value="1"/>
</dbReference>
<evidence type="ECO:0000256" key="6">
    <source>
        <dbReference type="ARBA" id="ARBA00038095"/>
    </source>
</evidence>